<feature type="transmembrane region" description="Helical" evidence="7">
    <location>
        <begin position="313"/>
        <end position="337"/>
    </location>
</feature>
<keyword evidence="3" id="KW-0479">Metal-binding</keyword>
<evidence type="ECO:0000256" key="6">
    <source>
        <dbReference type="ARBA" id="ARBA00023049"/>
    </source>
</evidence>
<keyword evidence="6" id="KW-0482">Metalloprotease</keyword>
<evidence type="ECO:0000259" key="8">
    <source>
        <dbReference type="Pfam" id="PF01435"/>
    </source>
</evidence>
<feature type="transmembrane region" description="Helical" evidence="7">
    <location>
        <begin position="12"/>
        <end position="29"/>
    </location>
</feature>
<dbReference type="Pfam" id="PF01435">
    <property type="entry name" value="Peptidase_M48"/>
    <property type="match status" value="1"/>
</dbReference>
<dbReference type="InterPro" id="IPR032456">
    <property type="entry name" value="Peptidase_M48_N"/>
</dbReference>
<feature type="transmembrane region" description="Helical" evidence="7">
    <location>
        <begin position="95"/>
        <end position="121"/>
    </location>
</feature>
<keyword evidence="5" id="KW-0862">Zinc</keyword>
<feature type="transmembrane region" description="Helical" evidence="7">
    <location>
        <begin position="170"/>
        <end position="193"/>
    </location>
</feature>
<gene>
    <name evidence="10" type="ORF">UFOPK3547_01654</name>
</gene>
<accession>A0A6J6A0P4</accession>
<keyword evidence="4" id="KW-0378">Hydrolase</keyword>
<dbReference type="GO" id="GO:0004222">
    <property type="term" value="F:metalloendopeptidase activity"/>
    <property type="evidence" value="ECO:0007669"/>
    <property type="project" value="InterPro"/>
</dbReference>
<keyword evidence="2" id="KW-0645">Protease</keyword>
<dbReference type="InterPro" id="IPR001915">
    <property type="entry name" value="Peptidase_M48"/>
</dbReference>
<dbReference type="Pfam" id="PF16491">
    <property type="entry name" value="Peptidase_M48_N"/>
    <property type="match status" value="1"/>
</dbReference>
<dbReference type="AlphaFoldDB" id="A0A6J6A0P4"/>
<feature type="transmembrane region" description="Helical" evidence="7">
    <location>
        <begin position="63"/>
        <end position="83"/>
    </location>
</feature>
<feature type="domain" description="Peptidase M48" evidence="8">
    <location>
        <begin position="212"/>
        <end position="398"/>
    </location>
</feature>
<evidence type="ECO:0000256" key="5">
    <source>
        <dbReference type="ARBA" id="ARBA00022833"/>
    </source>
</evidence>
<sequence>MAVQRILRSAPFAFIAALLVAELLVLLMTPRSGLLSPIPVSPQDWFSAAQLDRARSFSEPQRWLAVAALILKALVLAALVLRAPANLRGPYRHPIIVSGLVGAGISILIAVALLPLGALMRARSVNYGLDTASWGQWGWDAARAAAIAALIAGVATIVAIALIRRFPRRWWVPASALIVLGGVLATFAGPLVIDPIFNRFTPLGPGATRTAVVDLAGRAGVKVGSVYVIDASRRTSAANAYVNGIGSSKRVVLYDTLLTKFPPAQTRLVVAHELAHVHYRDISHGLIFLLIVAPFGSWAAARCLRVWGPRDGFPAGPSSVPALTAAVVLVAFSITLISNQLSRAVEARADAYALSLTSDAPTFIAQQRRIAIQNLSDPQPPAALHWLFGTHPTTVERIGIGLAWERGERPDGTPR</sequence>
<protein>
    <submittedName>
        <fullName evidence="10">Unannotated protein</fullName>
    </submittedName>
</protein>
<feature type="transmembrane region" description="Helical" evidence="7">
    <location>
        <begin position="282"/>
        <end position="301"/>
    </location>
</feature>
<reference evidence="10" key="1">
    <citation type="submission" date="2020-05" db="EMBL/GenBank/DDBJ databases">
        <authorList>
            <person name="Chiriac C."/>
            <person name="Salcher M."/>
            <person name="Ghai R."/>
            <person name="Kavagutti S V."/>
        </authorList>
    </citation>
    <scope>NUCLEOTIDE SEQUENCE</scope>
</reference>
<evidence type="ECO:0000256" key="2">
    <source>
        <dbReference type="ARBA" id="ARBA00022670"/>
    </source>
</evidence>
<evidence type="ECO:0000256" key="4">
    <source>
        <dbReference type="ARBA" id="ARBA00022801"/>
    </source>
</evidence>
<dbReference type="GO" id="GO:0046872">
    <property type="term" value="F:metal ion binding"/>
    <property type="evidence" value="ECO:0007669"/>
    <property type="project" value="UniProtKB-KW"/>
</dbReference>
<feature type="transmembrane region" description="Helical" evidence="7">
    <location>
        <begin position="141"/>
        <end position="163"/>
    </location>
</feature>
<evidence type="ECO:0000256" key="1">
    <source>
        <dbReference type="ARBA" id="ARBA00001947"/>
    </source>
</evidence>
<feature type="domain" description="CAAX prenyl protease 1 N-terminal" evidence="9">
    <location>
        <begin position="93"/>
        <end position="199"/>
    </location>
</feature>
<evidence type="ECO:0000256" key="3">
    <source>
        <dbReference type="ARBA" id="ARBA00022723"/>
    </source>
</evidence>
<evidence type="ECO:0000259" key="9">
    <source>
        <dbReference type="Pfam" id="PF16491"/>
    </source>
</evidence>
<dbReference type="Gene3D" id="3.30.2010.10">
    <property type="entry name" value="Metalloproteases ('zincins'), catalytic domain"/>
    <property type="match status" value="1"/>
</dbReference>
<comment type="cofactor">
    <cofactor evidence="1">
        <name>Zn(2+)</name>
        <dbReference type="ChEBI" id="CHEBI:29105"/>
    </cofactor>
</comment>
<name>A0A6J6A0P4_9ZZZZ</name>
<proteinExistence type="predicted"/>
<dbReference type="PANTHER" id="PTHR10120">
    <property type="entry name" value="CAAX PRENYL PROTEASE 1"/>
    <property type="match status" value="1"/>
</dbReference>
<dbReference type="EMBL" id="CAESAN010000196">
    <property type="protein sequence ID" value="CAB4347358.1"/>
    <property type="molecule type" value="Genomic_DNA"/>
</dbReference>
<evidence type="ECO:0000313" key="10">
    <source>
        <dbReference type="EMBL" id="CAB4347358.1"/>
    </source>
</evidence>
<keyword evidence="7" id="KW-1133">Transmembrane helix</keyword>
<evidence type="ECO:0000256" key="7">
    <source>
        <dbReference type="SAM" id="Phobius"/>
    </source>
</evidence>
<keyword evidence="7" id="KW-0472">Membrane</keyword>
<keyword evidence="7" id="KW-0812">Transmembrane</keyword>
<dbReference type="GO" id="GO:0006508">
    <property type="term" value="P:proteolysis"/>
    <property type="evidence" value="ECO:0007669"/>
    <property type="project" value="UniProtKB-KW"/>
</dbReference>
<organism evidence="10">
    <name type="scientific">freshwater metagenome</name>
    <dbReference type="NCBI Taxonomy" id="449393"/>
    <lineage>
        <taxon>unclassified sequences</taxon>
        <taxon>metagenomes</taxon>
        <taxon>ecological metagenomes</taxon>
    </lineage>
</organism>